<dbReference type="InterPro" id="IPR009825">
    <property type="entry name" value="ECF_substrate-spec-like"/>
</dbReference>
<feature type="transmembrane region" description="Helical" evidence="1">
    <location>
        <begin position="64"/>
        <end position="83"/>
    </location>
</feature>
<keyword evidence="1" id="KW-0472">Membrane</keyword>
<reference evidence="2" key="1">
    <citation type="submission" date="2019-08" db="EMBL/GenBank/DDBJ databases">
        <authorList>
            <person name="Kucharzyk K."/>
            <person name="Murdoch R.W."/>
            <person name="Higgins S."/>
            <person name="Loffler F."/>
        </authorList>
    </citation>
    <scope>NUCLEOTIDE SEQUENCE</scope>
</reference>
<evidence type="ECO:0000313" key="2">
    <source>
        <dbReference type="EMBL" id="MPN37488.1"/>
    </source>
</evidence>
<name>A0A645HEM9_9ZZZZ</name>
<dbReference type="GO" id="GO:0016020">
    <property type="term" value="C:membrane"/>
    <property type="evidence" value="ECO:0007669"/>
    <property type="project" value="InterPro"/>
</dbReference>
<dbReference type="EMBL" id="VSSQ01092166">
    <property type="protein sequence ID" value="MPN37488.1"/>
    <property type="molecule type" value="Genomic_DNA"/>
</dbReference>
<evidence type="ECO:0000256" key="1">
    <source>
        <dbReference type="SAM" id="Phobius"/>
    </source>
</evidence>
<feature type="transmembrane region" description="Helical" evidence="1">
    <location>
        <begin position="6"/>
        <end position="24"/>
    </location>
</feature>
<dbReference type="Gene3D" id="1.10.1760.20">
    <property type="match status" value="1"/>
</dbReference>
<feature type="transmembrane region" description="Helical" evidence="1">
    <location>
        <begin position="90"/>
        <end position="115"/>
    </location>
</feature>
<keyword evidence="1" id="KW-1133">Transmembrane helix</keyword>
<accession>A0A645HEM9</accession>
<evidence type="ECO:0008006" key="3">
    <source>
        <dbReference type="Google" id="ProtNLM"/>
    </source>
</evidence>
<keyword evidence="1" id="KW-0812">Transmembrane</keyword>
<protein>
    <recommendedName>
        <fullName evidence="3">ECF transporter S component</fullName>
    </recommendedName>
</protein>
<feature type="transmembrane region" description="Helical" evidence="1">
    <location>
        <begin position="36"/>
        <end position="58"/>
    </location>
</feature>
<sequence length="167" mass="18269">MIMIALMVALSAVGRLIFMPIPGFKPVTAMVVITAIYFGAEAGFMTGALTAVVSNFYFGQGPWTPFQMFVWGLIGFAAGILSNSIKNNKIVLAVYGIVAGVVYSLLMDVWTVLWYDGVFNFARYKAALISAASYTVIYAMSNVIFLLLLVKPIGIKLERIKDKYGIK</sequence>
<feature type="transmembrane region" description="Helical" evidence="1">
    <location>
        <begin position="127"/>
        <end position="150"/>
    </location>
</feature>
<gene>
    <name evidence="2" type="ORF">SDC9_185007</name>
</gene>
<proteinExistence type="predicted"/>
<dbReference type="AlphaFoldDB" id="A0A645HEM9"/>
<comment type="caution">
    <text evidence="2">The sequence shown here is derived from an EMBL/GenBank/DDBJ whole genome shotgun (WGS) entry which is preliminary data.</text>
</comment>
<organism evidence="2">
    <name type="scientific">bioreactor metagenome</name>
    <dbReference type="NCBI Taxonomy" id="1076179"/>
    <lineage>
        <taxon>unclassified sequences</taxon>
        <taxon>metagenomes</taxon>
        <taxon>ecological metagenomes</taxon>
    </lineage>
</organism>
<dbReference type="Pfam" id="PF07155">
    <property type="entry name" value="ECF-ribofla_trS"/>
    <property type="match status" value="1"/>
</dbReference>